<gene>
    <name evidence="3" type="ORF">DdX_16675</name>
</gene>
<sequence>MSVDRTIEELSGTLAQLGILVEHINHQVIGITTRINLTLNNFDSSVSGIATDAGLMTGQINDTVSHFPNPWVFYLLFFAIIVVLVLLSILILINLIARIHSIVSIFQRDHSGNGTPLPTMVYSESKEPLNVSYPGTLQSANQLRHIAVPMESEPRRFGYAGSSYTQIQPVPEQVGRRRQVFQQSEIDMSPRLQNYSVSGSSNATSQPQQSVVTSSGSHQTAPGPFLSQRTAAV</sequence>
<evidence type="ECO:0000313" key="4">
    <source>
        <dbReference type="Proteomes" id="UP001201812"/>
    </source>
</evidence>
<keyword evidence="2" id="KW-0472">Membrane</keyword>
<evidence type="ECO:0000256" key="1">
    <source>
        <dbReference type="SAM" id="MobiDB-lite"/>
    </source>
</evidence>
<keyword evidence="2" id="KW-1133">Transmembrane helix</keyword>
<evidence type="ECO:0000256" key="2">
    <source>
        <dbReference type="SAM" id="Phobius"/>
    </source>
</evidence>
<dbReference type="Proteomes" id="UP001201812">
    <property type="component" value="Unassembled WGS sequence"/>
</dbReference>
<dbReference type="EMBL" id="JAKKPZ010000144">
    <property type="protein sequence ID" value="KAI1700466.1"/>
    <property type="molecule type" value="Genomic_DNA"/>
</dbReference>
<feature type="compositionally biased region" description="Polar residues" evidence="1">
    <location>
        <begin position="191"/>
        <end position="203"/>
    </location>
</feature>
<proteinExistence type="predicted"/>
<name>A0AAD4MMZ6_9BILA</name>
<accession>A0AAD4MMZ6</accession>
<comment type="caution">
    <text evidence="3">The sequence shown here is derived from an EMBL/GenBank/DDBJ whole genome shotgun (WGS) entry which is preliminary data.</text>
</comment>
<feature type="compositionally biased region" description="Low complexity" evidence="1">
    <location>
        <begin position="204"/>
        <end position="217"/>
    </location>
</feature>
<organism evidence="3 4">
    <name type="scientific">Ditylenchus destructor</name>
    <dbReference type="NCBI Taxonomy" id="166010"/>
    <lineage>
        <taxon>Eukaryota</taxon>
        <taxon>Metazoa</taxon>
        <taxon>Ecdysozoa</taxon>
        <taxon>Nematoda</taxon>
        <taxon>Chromadorea</taxon>
        <taxon>Rhabditida</taxon>
        <taxon>Tylenchina</taxon>
        <taxon>Tylenchomorpha</taxon>
        <taxon>Sphaerularioidea</taxon>
        <taxon>Anguinidae</taxon>
        <taxon>Anguininae</taxon>
        <taxon>Ditylenchus</taxon>
    </lineage>
</organism>
<dbReference type="AlphaFoldDB" id="A0AAD4MMZ6"/>
<reference evidence="3" key="1">
    <citation type="submission" date="2022-01" db="EMBL/GenBank/DDBJ databases">
        <title>Genome Sequence Resource for Two Populations of Ditylenchus destructor, the Migratory Endoparasitic Phytonematode.</title>
        <authorList>
            <person name="Zhang H."/>
            <person name="Lin R."/>
            <person name="Xie B."/>
        </authorList>
    </citation>
    <scope>NUCLEOTIDE SEQUENCE</scope>
    <source>
        <strain evidence="3">BazhouSP</strain>
    </source>
</reference>
<keyword evidence="4" id="KW-1185">Reference proteome</keyword>
<feature type="transmembrane region" description="Helical" evidence="2">
    <location>
        <begin position="71"/>
        <end position="97"/>
    </location>
</feature>
<feature type="region of interest" description="Disordered" evidence="1">
    <location>
        <begin position="191"/>
        <end position="233"/>
    </location>
</feature>
<evidence type="ECO:0000313" key="3">
    <source>
        <dbReference type="EMBL" id="KAI1700466.1"/>
    </source>
</evidence>
<keyword evidence="2" id="KW-0812">Transmembrane</keyword>
<protein>
    <submittedName>
        <fullName evidence="3">Uncharacterized protein</fullName>
    </submittedName>
</protein>